<name>A0ABS6WLK7_9HYPH</name>
<comment type="caution">
    <text evidence="1">The sequence shown here is derived from an EMBL/GenBank/DDBJ whole genome shotgun (WGS) entry which is preliminary data.</text>
</comment>
<reference evidence="1" key="1">
    <citation type="submission" date="2021-07" db="EMBL/GenBank/DDBJ databases">
        <title>Pseudohoeflea marina sp. nov. a polyhydroxyalcanoate-producing bacterium.</title>
        <authorList>
            <person name="Zheng W."/>
            <person name="Yu S."/>
            <person name="Huang Y."/>
        </authorList>
    </citation>
    <scope>NUCLEOTIDE SEQUENCE</scope>
    <source>
        <strain evidence="1">DP4N28-3</strain>
    </source>
</reference>
<gene>
    <name evidence="1" type="ORF">KY465_06005</name>
</gene>
<dbReference type="RefSeq" id="WP_219200795.1">
    <property type="nucleotide sequence ID" value="NZ_JAHWQX010000002.1"/>
</dbReference>
<sequence>MNKTDAYVHETPGGAYYAMVRLPRHAKAMPILGKGGRPVRFHDAYSAMRAATQAVLAYFNGHLVRDGETLSATRDAAEQLFRRAG</sequence>
<dbReference type="EMBL" id="JAHWQX010000002">
    <property type="protein sequence ID" value="MBW3096827.1"/>
    <property type="molecule type" value="Genomic_DNA"/>
</dbReference>
<dbReference type="Proteomes" id="UP001430804">
    <property type="component" value="Unassembled WGS sequence"/>
</dbReference>
<protein>
    <submittedName>
        <fullName evidence="1">Uncharacterized protein</fullName>
    </submittedName>
</protein>
<proteinExistence type="predicted"/>
<organism evidence="1 2">
    <name type="scientific">Pseudohoeflea coraliihabitans</name>
    <dbReference type="NCBI Taxonomy" id="2860393"/>
    <lineage>
        <taxon>Bacteria</taxon>
        <taxon>Pseudomonadati</taxon>
        <taxon>Pseudomonadota</taxon>
        <taxon>Alphaproteobacteria</taxon>
        <taxon>Hyphomicrobiales</taxon>
        <taxon>Rhizobiaceae</taxon>
        <taxon>Pseudohoeflea</taxon>
    </lineage>
</organism>
<evidence type="ECO:0000313" key="1">
    <source>
        <dbReference type="EMBL" id="MBW3096827.1"/>
    </source>
</evidence>
<evidence type="ECO:0000313" key="2">
    <source>
        <dbReference type="Proteomes" id="UP001430804"/>
    </source>
</evidence>
<accession>A0ABS6WLK7</accession>
<keyword evidence="2" id="KW-1185">Reference proteome</keyword>